<dbReference type="Pfam" id="PF01381">
    <property type="entry name" value="HTH_3"/>
    <property type="match status" value="1"/>
</dbReference>
<dbReference type="PANTHER" id="PTHR36511:SF3">
    <property type="entry name" value="ANTITOXIN HIGA-2"/>
    <property type="match status" value="1"/>
</dbReference>
<dbReference type="Proteomes" id="UP000294576">
    <property type="component" value="Unassembled WGS sequence"/>
</dbReference>
<protein>
    <submittedName>
        <fullName evidence="5">Putative transcriptional regulator</fullName>
    </submittedName>
</protein>
<name>A0A4R3Q0V3_RHISU</name>
<dbReference type="InterPro" id="IPR052359">
    <property type="entry name" value="HTH-type_reg/antitoxin"/>
</dbReference>
<proteinExistence type="predicted"/>
<comment type="caution">
    <text evidence="5">The sequence shown here is derived from an EMBL/GenBank/DDBJ whole genome shotgun (WGS) entry which is preliminary data.</text>
</comment>
<sequence length="74" mass="8500">MREFDALCLPPLRDYTPEEIKKIRNANKVSQAVFAQFINVKKFTVAAWEQGKKPSRTAIKILGLVERKGLEVLR</sequence>
<evidence type="ECO:0000259" key="4">
    <source>
        <dbReference type="PROSITE" id="PS50943"/>
    </source>
</evidence>
<feature type="domain" description="HTH cro/C1-type" evidence="4">
    <location>
        <begin position="20"/>
        <end position="62"/>
    </location>
</feature>
<evidence type="ECO:0000313" key="6">
    <source>
        <dbReference type="Proteomes" id="UP000294576"/>
    </source>
</evidence>
<gene>
    <name evidence="5" type="ORF">EV132_10816</name>
</gene>
<dbReference type="SUPFAM" id="SSF47413">
    <property type="entry name" value="lambda repressor-like DNA-binding domains"/>
    <property type="match status" value="1"/>
</dbReference>
<dbReference type="AlphaFoldDB" id="A0A4R3Q0V3"/>
<reference evidence="5 6" key="1">
    <citation type="submission" date="2019-03" db="EMBL/GenBank/DDBJ databases">
        <title>Genomic Encyclopedia of Type Strains, Phase IV (KMG-V): Genome sequencing to study the core and pangenomes of soil and plant-associated prokaryotes.</title>
        <authorList>
            <person name="Whitman W."/>
        </authorList>
    </citation>
    <scope>NUCLEOTIDE SEQUENCE [LARGE SCALE GENOMIC DNA]</scope>
    <source>
        <strain evidence="5 6">Hc14</strain>
    </source>
</reference>
<dbReference type="GO" id="GO:0003677">
    <property type="term" value="F:DNA binding"/>
    <property type="evidence" value="ECO:0007669"/>
    <property type="project" value="UniProtKB-KW"/>
</dbReference>
<keyword evidence="2" id="KW-0238">DNA-binding</keyword>
<organism evidence="5 6">
    <name type="scientific">Rhizobium sullae</name>
    <name type="common">Rhizobium hedysari</name>
    <dbReference type="NCBI Taxonomy" id="50338"/>
    <lineage>
        <taxon>Bacteria</taxon>
        <taxon>Pseudomonadati</taxon>
        <taxon>Pseudomonadota</taxon>
        <taxon>Alphaproteobacteria</taxon>
        <taxon>Hyphomicrobiales</taxon>
        <taxon>Rhizobiaceae</taxon>
        <taxon>Rhizobium/Agrobacterium group</taxon>
        <taxon>Rhizobium</taxon>
    </lineage>
</organism>
<keyword evidence="1" id="KW-0805">Transcription regulation</keyword>
<evidence type="ECO:0000256" key="3">
    <source>
        <dbReference type="ARBA" id="ARBA00023163"/>
    </source>
</evidence>
<dbReference type="PROSITE" id="PS50943">
    <property type="entry name" value="HTH_CROC1"/>
    <property type="match status" value="1"/>
</dbReference>
<dbReference type="EMBL" id="SMBH01000008">
    <property type="protein sequence ID" value="TCU14650.1"/>
    <property type="molecule type" value="Genomic_DNA"/>
</dbReference>
<evidence type="ECO:0000256" key="2">
    <source>
        <dbReference type="ARBA" id="ARBA00023125"/>
    </source>
</evidence>
<dbReference type="InterPro" id="IPR010982">
    <property type="entry name" value="Lambda_DNA-bd_dom_sf"/>
</dbReference>
<dbReference type="PANTHER" id="PTHR36511">
    <property type="entry name" value="MERR FAMILY BACTERIAL REGULATORY PROTEIN"/>
    <property type="match status" value="1"/>
</dbReference>
<accession>A0A4R3Q0V3</accession>
<evidence type="ECO:0000256" key="1">
    <source>
        <dbReference type="ARBA" id="ARBA00023015"/>
    </source>
</evidence>
<dbReference type="Gene3D" id="1.10.260.40">
    <property type="entry name" value="lambda repressor-like DNA-binding domains"/>
    <property type="match status" value="1"/>
</dbReference>
<dbReference type="RefSeq" id="WP_245505791.1">
    <property type="nucleotide sequence ID" value="NZ_SMBH01000008.1"/>
</dbReference>
<dbReference type="CDD" id="cd00093">
    <property type="entry name" value="HTH_XRE"/>
    <property type="match status" value="1"/>
</dbReference>
<dbReference type="InterPro" id="IPR001387">
    <property type="entry name" value="Cro/C1-type_HTH"/>
</dbReference>
<evidence type="ECO:0000313" key="5">
    <source>
        <dbReference type="EMBL" id="TCU14650.1"/>
    </source>
</evidence>
<keyword evidence="3" id="KW-0804">Transcription</keyword>